<feature type="domain" description="Alcohol dehydrogenase-like C-terminal" evidence="6">
    <location>
        <begin position="172"/>
        <end position="298"/>
    </location>
</feature>
<dbReference type="InterPro" id="IPR011032">
    <property type="entry name" value="GroES-like_sf"/>
</dbReference>
<protein>
    <recommendedName>
        <fullName evidence="9">Enoyl reductase (ER) domain-containing protein</fullName>
    </recommendedName>
</protein>
<dbReference type="SUPFAM" id="SSF50129">
    <property type="entry name" value="GroES-like"/>
    <property type="match status" value="1"/>
</dbReference>
<reference evidence="8" key="1">
    <citation type="journal article" date="2015" name="Nature">
        <title>Complex archaea that bridge the gap between prokaryotes and eukaryotes.</title>
        <authorList>
            <person name="Spang A."/>
            <person name="Saw J.H."/>
            <person name="Jorgensen S.L."/>
            <person name="Zaremba-Niedzwiedzka K."/>
            <person name="Martijn J."/>
            <person name="Lind A.E."/>
            <person name="van Eijk R."/>
            <person name="Schleper C."/>
            <person name="Guy L."/>
            <person name="Ettema T.J."/>
        </authorList>
    </citation>
    <scope>NUCLEOTIDE SEQUENCE</scope>
</reference>
<dbReference type="SUPFAM" id="SSF51735">
    <property type="entry name" value="NAD(P)-binding Rossmann-fold domains"/>
    <property type="match status" value="1"/>
</dbReference>
<proteinExistence type="inferred from homology"/>
<evidence type="ECO:0008006" key="9">
    <source>
        <dbReference type="Google" id="ProtNLM"/>
    </source>
</evidence>
<evidence type="ECO:0000259" key="6">
    <source>
        <dbReference type="Pfam" id="PF00107"/>
    </source>
</evidence>
<dbReference type="AlphaFoldDB" id="A0A0F9RWB1"/>
<dbReference type="PROSITE" id="PS00059">
    <property type="entry name" value="ADH_ZINC"/>
    <property type="match status" value="1"/>
</dbReference>
<gene>
    <name evidence="8" type="ORF">LCGC14_0545420</name>
</gene>
<evidence type="ECO:0000256" key="5">
    <source>
        <dbReference type="ARBA" id="ARBA00023002"/>
    </source>
</evidence>
<evidence type="ECO:0000256" key="3">
    <source>
        <dbReference type="ARBA" id="ARBA00022723"/>
    </source>
</evidence>
<dbReference type="GO" id="GO:0016491">
    <property type="term" value="F:oxidoreductase activity"/>
    <property type="evidence" value="ECO:0007669"/>
    <property type="project" value="UniProtKB-KW"/>
</dbReference>
<dbReference type="Pfam" id="PF08240">
    <property type="entry name" value="ADH_N"/>
    <property type="match status" value="1"/>
</dbReference>
<organism evidence="8">
    <name type="scientific">marine sediment metagenome</name>
    <dbReference type="NCBI Taxonomy" id="412755"/>
    <lineage>
        <taxon>unclassified sequences</taxon>
        <taxon>metagenomes</taxon>
        <taxon>ecological metagenomes</taxon>
    </lineage>
</organism>
<dbReference type="InterPro" id="IPR013154">
    <property type="entry name" value="ADH-like_N"/>
</dbReference>
<accession>A0A0F9RWB1</accession>
<dbReference type="EMBL" id="LAZR01000739">
    <property type="protein sequence ID" value="KKN59099.1"/>
    <property type="molecule type" value="Genomic_DNA"/>
</dbReference>
<comment type="cofactor">
    <cofactor evidence="1">
        <name>Zn(2+)</name>
        <dbReference type="ChEBI" id="CHEBI:29105"/>
    </cofactor>
</comment>
<keyword evidence="4" id="KW-0862">Zinc</keyword>
<dbReference type="GO" id="GO:0008270">
    <property type="term" value="F:zinc ion binding"/>
    <property type="evidence" value="ECO:0007669"/>
    <property type="project" value="InterPro"/>
</dbReference>
<evidence type="ECO:0000259" key="7">
    <source>
        <dbReference type="Pfam" id="PF08240"/>
    </source>
</evidence>
<evidence type="ECO:0000256" key="4">
    <source>
        <dbReference type="ARBA" id="ARBA00022833"/>
    </source>
</evidence>
<feature type="domain" description="Alcohol dehydrogenase-like N-terminal" evidence="7">
    <location>
        <begin position="25"/>
        <end position="133"/>
    </location>
</feature>
<dbReference type="PANTHER" id="PTHR43161:SF23">
    <property type="entry name" value="(R,R)-BUTANEDIOL DEHYDROGENASE-RELATED"/>
    <property type="match status" value="1"/>
</dbReference>
<dbReference type="Pfam" id="PF00107">
    <property type="entry name" value="ADH_zinc_N"/>
    <property type="match status" value="1"/>
</dbReference>
<keyword evidence="5" id="KW-0560">Oxidoreductase</keyword>
<dbReference type="Gene3D" id="3.90.180.10">
    <property type="entry name" value="Medium-chain alcohol dehydrogenases, catalytic domain"/>
    <property type="match status" value="1"/>
</dbReference>
<evidence type="ECO:0000256" key="1">
    <source>
        <dbReference type="ARBA" id="ARBA00001947"/>
    </source>
</evidence>
<dbReference type="Gene3D" id="3.40.50.720">
    <property type="entry name" value="NAD(P)-binding Rossmann-like Domain"/>
    <property type="match status" value="1"/>
</dbReference>
<sequence>MKGVIFKGKRQISLRDDLIKPNINSNEVMMKVKKVGICGTDVGSYESGGPNIPGNVIGHEFSGEIVELGEKVKKLKIGNRVTVNPQIPCNNCYYCNHNQENMCKLQNYSLGTTENGAMQDFINVVAERVHILPESVTYEGGAIVEPLSIAIHAVQNSNFKVGDSAAVIGTGPIGLFVIQVLRVCGAKKIFALEPVESKQIKALELGAAKVFKPKLWNKIVRLTNKIGPDHVFDCVGESSTISTSLSLIKKGGLITLIGMHARSFEIKNALLMTTNNITIKGVYGYNQDVFQTALSLLEQKKINYEQLITDRIKIEAVPQIFDKLANPPHDELKIIVDFE</sequence>
<dbReference type="InterPro" id="IPR036291">
    <property type="entry name" value="NAD(P)-bd_dom_sf"/>
</dbReference>
<keyword evidence="3" id="KW-0479">Metal-binding</keyword>
<evidence type="ECO:0000313" key="8">
    <source>
        <dbReference type="EMBL" id="KKN59099.1"/>
    </source>
</evidence>
<comment type="caution">
    <text evidence="8">The sequence shown here is derived from an EMBL/GenBank/DDBJ whole genome shotgun (WGS) entry which is preliminary data.</text>
</comment>
<name>A0A0F9RWB1_9ZZZZ</name>
<dbReference type="InterPro" id="IPR002328">
    <property type="entry name" value="ADH_Zn_CS"/>
</dbReference>
<dbReference type="InterPro" id="IPR013149">
    <property type="entry name" value="ADH-like_C"/>
</dbReference>
<evidence type="ECO:0000256" key="2">
    <source>
        <dbReference type="ARBA" id="ARBA00008072"/>
    </source>
</evidence>
<dbReference type="PANTHER" id="PTHR43161">
    <property type="entry name" value="SORBITOL DEHYDROGENASE"/>
    <property type="match status" value="1"/>
</dbReference>
<comment type="similarity">
    <text evidence="2">Belongs to the zinc-containing alcohol dehydrogenase family.</text>
</comment>